<evidence type="ECO:0000313" key="4">
    <source>
        <dbReference type="Proteomes" id="UP000253551"/>
    </source>
</evidence>
<dbReference type="InterPro" id="IPR002939">
    <property type="entry name" value="DnaJ_C"/>
</dbReference>
<dbReference type="PANTHER" id="PTHR24078:SF553">
    <property type="entry name" value="DNAJ HOMOLOG SUBFAMILY B MEMBER 5"/>
    <property type="match status" value="1"/>
</dbReference>
<dbReference type="InterPro" id="IPR008971">
    <property type="entry name" value="HSP40/DnaJ_pept-bd"/>
</dbReference>
<dbReference type="FunFam" id="2.60.260.20:FF:000013">
    <property type="entry name" value="DnaJ subfamily B member 11"/>
    <property type="match status" value="1"/>
</dbReference>
<dbReference type="GO" id="GO:0006457">
    <property type="term" value="P:protein folding"/>
    <property type="evidence" value="ECO:0007669"/>
    <property type="project" value="InterPro"/>
</dbReference>
<dbReference type="STRING" id="4846.A0A367KJN7"/>
<organism evidence="3 4">
    <name type="scientific">Rhizopus stolonifer</name>
    <name type="common">Rhizopus nigricans</name>
    <dbReference type="NCBI Taxonomy" id="4846"/>
    <lineage>
        <taxon>Eukaryota</taxon>
        <taxon>Fungi</taxon>
        <taxon>Fungi incertae sedis</taxon>
        <taxon>Mucoromycota</taxon>
        <taxon>Mucoromycotina</taxon>
        <taxon>Mucoromycetes</taxon>
        <taxon>Mucorales</taxon>
        <taxon>Mucorineae</taxon>
        <taxon>Rhizopodaceae</taxon>
        <taxon>Rhizopus</taxon>
    </lineage>
</organism>
<accession>A0A367KJN7</accession>
<dbReference type="CDD" id="cd10747">
    <property type="entry name" value="DnaJ_C"/>
    <property type="match status" value="1"/>
</dbReference>
<protein>
    <recommendedName>
        <fullName evidence="2">Chaperone DnaJ C-terminal domain-containing protein</fullName>
    </recommendedName>
</protein>
<comment type="caution">
    <text evidence="3">The sequence shown here is derived from an EMBL/GenBank/DDBJ whole genome shotgun (WGS) entry which is preliminary data.</text>
</comment>
<reference evidence="3 4" key="1">
    <citation type="journal article" date="2018" name="G3 (Bethesda)">
        <title>Phylogenetic and Phylogenomic Definition of Rhizopus Species.</title>
        <authorList>
            <person name="Gryganskyi A.P."/>
            <person name="Golan J."/>
            <person name="Dolatabadi S."/>
            <person name="Mondo S."/>
            <person name="Robb S."/>
            <person name="Idnurm A."/>
            <person name="Muszewska A."/>
            <person name="Steczkiewicz K."/>
            <person name="Masonjones S."/>
            <person name="Liao H.L."/>
            <person name="Gajdeczka M.T."/>
            <person name="Anike F."/>
            <person name="Vuek A."/>
            <person name="Anishchenko I.M."/>
            <person name="Voigt K."/>
            <person name="de Hoog G.S."/>
            <person name="Smith M.E."/>
            <person name="Heitman J."/>
            <person name="Vilgalys R."/>
            <person name="Stajich J.E."/>
        </authorList>
    </citation>
    <scope>NUCLEOTIDE SEQUENCE [LARGE SCALE GENOMIC DNA]</scope>
    <source>
        <strain evidence="3 4">LSU 92-RS-03</strain>
    </source>
</reference>
<evidence type="ECO:0000256" key="1">
    <source>
        <dbReference type="ARBA" id="ARBA00023186"/>
    </source>
</evidence>
<dbReference type="GO" id="GO:0005829">
    <property type="term" value="C:cytosol"/>
    <property type="evidence" value="ECO:0007669"/>
    <property type="project" value="TreeGrafter"/>
</dbReference>
<feature type="domain" description="Chaperone DnaJ C-terminal" evidence="2">
    <location>
        <begin position="99"/>
        <end position="253"/>
    </location>
</feature>
<evidence type="ECO:0000259" key="2">
    <source>
        <dbReference type="Pfam" id="PF01556"/>
    </source>
</evidence>
<evidence type="ECO:0000313" key="3">
    <source>
        <dbReference type="EMBL" id="RCI02360.1"/>
    </source>
</evidence>
<dbReference type="AlphaFoldDB" id="A0A367KJN7"/>
<sequence length="259" mass="29766">MVRNHLLSNRKAFAELRMPFSSCNYWTSQENRLNATAQRTDEVTNIPNGDDMVTPLVPSDNEGISLIIQGTGDAVNRPREGDHVAQLVHVEQDVTLPFFVTLEELYHGIQKPVVVMVRRFNQTTGSYLPSIKVVTIHVRPRWRSGTRIIVEDEGAELGEGRHQNLVFVLQERPHQRFRREGNNLRITVNLTLNEALKGFRKEIKTLDGRSLWIQNTNPIDSYNQEHRIRHEGMVDFQNGVRGDLIIFYEIDYPALKGTN</sequence>
<dbReference type="EMBL" id="PJQM01001429">
    <property type="protein sequence ID" value="RCI02360.1"/>
    <property type="molecule type" value="Genomic_DNA"/>
</dbReference>
<dbReference type="InterPro" id="IPR051339">
    <property type="entry name" value="DnaJ_subfamily_B"/>
</dbReference>
<proteinExistence type="predicted"/>
<dbReference type="GO" id="GO:0051087">
    <property type="term" value="F:protein-folding chaperone binding"/>
    <property type="evidence" value="ECO:0007669"/>
    <property type="project" value="TreeGrafter"/>
</dbReference>
<dbReference type="Pfam" id="PF01556">
    <property type="entry name" value="DnaJ_C"/>
    <property type="match status" value="1"/>
</dbReference>
<keyword evidence="4" id="KW-1185">Reference proteome</keyword>
<dbReference type="Proteomes" id="UP000253551">
    <property type="component" value="Unassembled WGS sequence"/>
</dbReference>
<dbReference type="OrthoDB" id="10250354at2759"/>
<keyword evidence="1" id="KW-0143">Chaperone</keyword>
<dbReference type="GO" id="GO:0051082">
    <property type="term" value="F:unfolded protein binding"/>
    <property type="evidence" value="ECO:0007669"/>
    <property type="project" value="InterPro"/>
</dbReference>
<gene>
    <name evidence="3" type="ORF">CU098_011992</name>
</gene>
<name>A0A367KJN7_RHIST</name>
<dbReference type="SUPFAM" id="SSF49493">
    <property type="entry name" value="HSP40/DnaJ peptide-binding domain"/>
    <property type="match status" value="2"/>
</dbReference>
<dbReference type="PANTHER" id="PTHR24078">
    <property type="entry name" value="DNAJ HOMOLOG SUBFAMILY C MEMBER"/>
    <property type="match status" value="1"/>
</dbReference>
<dbReference type="Gene3D" id="2.60.260.20">
    <property type="entry name" value="Urease metallochaperone UreE, N-terminal domain"/>
    <property type="match status" value="2"/>
</dbReference>